<protein>
    <submittedName>
        <fullName evidence="1">Uncharacterized protein</fullName>
    </submittedName>
</protein>
<keyword evidence="2" id="KW-1185">Reference proteome</keyword>
<accession>A0A1D8D5B4</accession>
<dbReference type="Proteomes" id="UP000095185">
    <property type="component" value="Chromosome"/>
</dbReference>
<evidence type="ECO:0000313" key="1">
    <source>
        <dbReference type="EMBL" id="AOS83058.1"/>
    </source>
</evidence>
<dbReference type="KEGG" id="clz:BIU88_02195"/>
<evidence type="ECO:0000313" key="2">
    <source>
        <dbReference type="Proteomes" id="UP000095185"/>
    </source>
</evidence>
<organism evidence="1 2">
    <name type="scientific">Chlorobaculum limnaeum</name>
    <dbReference type="NCBI Taxonomy" id="274537"/>
    <lineage>
        <taxon>Bacteria</taxon>
        <taxon>Pseudomonadati</taxon>
        <taxon>Chlorobiota</taxon>
        <taxon>Chlorobiia</taxon>
        <taxon>Chlorobiales</taxon>
        <taxon>Chlorobiaceae</taxon>
        <taxon>Chlorobaculum</taxon>
    </lineage>
</organism>
<dbReference type="AlphaFoldDB" id="A0A1D8D5B4"/>
<sequence>MGEVITLSIVAIAVVLLLVFQGMVLASLNKESEESEPESLISEKRSVVGAIKRLMKKSNDNDTMHLYKVS</sequence>
<proteinExistence type="predicted"/>
<reference evidence="1" key="1">
    <citation type="submission" date="2016-09" db="EMBL/GenBank/DDBJ databases">
        <title>Genome sequence of Chlorobaculum limnaeum.</title>
        <authorList>
            <person name="Liu Z."/>
            <person name="Tank M."/>
            <person name="Bryant D.A."/>
        </authorList>
    </citation>
    <scope>NUCLEOTIDE SEQUENCE [LARGE SCALE GENOMIC DNA]</scope>
    <source>
        <strain evidence="1">DSM 1677</strain>
    </source>
</reference>
<dbReference type="RefSeq" id="WP_069808786.1">
    <property type="nucleotide sequence ID" value="NZ_CP017305.1"/>
</dbReference>
<dbReference type="EMBL" id="CP017305">
    <property type="protein sequence ID" value="AOS83058.1"/>
    <property type="molecule type" value="Genomic_DNA"/>
</dbReference>
<name>A0A1D8D5B4_CHLLM</name>
<gene>
    <name evidence="1" type="ORF">BIU88_02195</name>
</gene>